<evidence type="ECO:0000256" key="1">
    <source>
        <dbReference type="SAM" id="Phobius"/>
    </source>
</evidence>
<feature type="transmembrane region" description="Helical" evidence="1">
    <location>
        <begin position="86"/>
        <end position="104"/>
    </location>
</feature>
<keyword evidence="3" id="KW-1185">Reference proteome</keyword>
<keyword evidence="1" id="KW-0472">Membrane</keyword>
<feature type="transmembrane region" description="Helical" evidence="1">
    <location>
        <begin position="110"/>
        <end position="129"/>
    </location>
</feature>
<protein>
    <submittedName>
        <fullName evidence="2">CcdC protein domain-containing protein</fullName>
    </submittedName>
</protein>
<sequence>MLKRGRKPIKGSGIGIIVPILVFFVLFSLSISQLMHIPGDPFHLPAYWEMAIAILLGTLFGVIMLTQTAYEIREDGFVYSKPNKNFKYVIIAIIVIRIALSQYFKSLDYIEFTILTMVLAFFYISIWRVGSYLKFRKLYVVQRAAQTK</sequence>
<dbReference type="PANTHER" id="PTHR39164:SF1">
    <property type="entry name" value="PROTEIN CCDC"/>
    <property type="match status" value="1"/>
</dbReference>
<dbReference type="EMBL" id="JBJHQH010000010">
    <property type="protein sequence ID" value="MFK9092659.1"/>
    <property type="molecule type" value="Genomic_DNA"/>
</dbReference>
<feature type="transmembrane region" description="Helical" evidence="1">
    <location>
        <begin position="12"/>
        <end position="34"/>
    </location>
</feature>
<keyword evidence="1" id="KW-1133">Transmembrane helix</keyword>
<organism evidence="2 3">
    <name type="scientific">Bacillus salipaludis</name>
    <dbReference type="NCBI Taxonomy" id="2547811"/>
    <lineage>
        <taxon>Bacteria</taxon>
        <taxon>Bacillati</taxon>
        <taxon>Bacillota</taxon>
        <taxon>Bacilli</taxon>
        <taxon>Bacillales</taxon>
        <taxon>Bacillaceae</taxon>
        <taxon>Bacillus</taxon>
    </lineage>
</organism>
<evidence type="ECO:0000313" key="2">
    <source>
        <dbReference type="EMBL" id="MFK9092659.1"/>
    </source>
</evidence>
<evidence type="ECO:0000313" key="3">
    <source>
        <dbReference type="Proteomes" id="UP001623041"/>
    </source>
</evidence>
<dbReference type="InterPro" id="IPR031306">
    <property type="entry name" value="CcdC"/>
</dbReference>
<dbReference type="Pfam" id="PF07301">
    <property type="entry name" value="DUF1453"/>
    <property type="match status" value="1"/>
</dbReference>
<dbReference type="Proteomes" id="UP001623041">
    <property type="component" value="Unassembled WGS sequence"/>
</dbReference>
<accession>A0ABW8RGP5</accession>
<feature type="transmembrane region" description="Helical" evidence="1">
    <location>
        <begin position="46"/>
        <end position="65"/>
    </location>
</feature>
<dbReference type="InterPro" id="IPR058247">
    <property type="entry name" value="DUF1453"/>
</dbReference>
<proteinExistence type="predicted"/>
<gene>
    <name evidence="2" type="ORF">ACJEBI_14345</name>
</gene>
<dbReference type="PANTHER" id="PTHR39164">
    <property type="entry name" value="PROTEIN CCDC"/>
    <property type="match status" value="1"/>
</dbReference>
<name>A0ABW8RGP5_9BACI</name>
<comment type="caution">
    <text evidence="2">The sequence shown here is derived from an EMBL/GenBank/DDBJ whole genome shotgun (WGS) entry which is preliminary data.</text>
</comment>
<reference evidence="2 3" key="1">
    <citation type="submission" date="2024-11" db="EMBL/GenBank/DDBJ databases">
        <authorList>
            <person name="Lucas J.A."/>
        </authorList>
    </citation>
    <scope>NUCLEOTIDE SEQUENCE [LARGE SCALE GENOMIC DNA]</scope>
    <source>
        <strain evidence="2 3">Z 5.4</strain>
    </source>
</reference>
<dbReference type="RefSeq" id="WP_406581236.1">
    <property type="nucleotide sequence ID" value="NZ_JBJHQH010000010.1"/>
</dbReference>
<keyword evidence="1" id="KW-0812">Transmembrane</keyword>